<organism evidence="2 3">
    <name type="scientific">Candidatus Seongchinamella marina</name>
    <dbReference type="NCBI Taxonomy" id="2518990"/>
    <lineage>
        <taxon>Bacteria</taxon>
        <taxon>Pseudomonadati</taxon>
        <taxon>Pseudomonadota</taxon>
        <taxon>Gammaproteobacteria</taxon>
        <taxon>Cellvibrionales</taxon>
        <taxon>Halieaceae</taxon>
        <taxon>Seongchinamella</taxon>
    </lineage>
</organism>
<accession>A0ABT3SYP0</accession>
<protein>
    <submittedName>
        <fullName evidence="2">DUF1214 domain-containing protein</fullName>
    </submittedName>
</protein>
<reference evidence="2" key="1">
    <citation type="submission" date="2019-02" db="EMBL/GenBank/DDBJ databases">
        <authorList>
            <person name="Li S.-H."/>
        </authorList>
    </citation>
    <scope>NUCLEOTIDE SEQUENCE</scope>
    <source>
        <strain evidence="2">IMCC8485</strain>
    </source>
</reference>
<dbReference type="InterPro" id="IPR037049">
    <property type="entry name" value="DUF1214_C_sf"/>
</dbReference>
<dbReference type="SUPFAM" id="SSF160935">
    <property type="entry name" value="VPA0735-like"/>
    <property type="match status" value="1"/>
</dbReference>
<evidence type="ECO:0000313" key="3">
    <source>
        <dbReference type="Proteomes" id="UP001143307"/>
    </source>
</evidence>
<dbReference type="EMBL" id="SHNP01000005">
    <property type="protein sequence ID" value="MCX2974989.1"/>
    <property type="molecule type" value="Genomic_DNA"/>
</dbReference>
<dbReference type="Pfam" id="PF06742">
    <property type="entry name" value="DUF1214"/>
    <property type="match status" value="2"/>
</dbReference>
<keyword evidence="3" id="KW-1185">Reference proteome</keyword>
<comment type="caution">
    <text evidence="2">The sequence shown here is derived from an EMBL/GenBank/DDBJ whole genome shotgun (WGS) entry which is preliminary data.</text>
</comment>
<sequence>MQTASRTALRSLIDTLTEIDERWSGPEWNLHSEEDVAVSHRALMHILEASMVGFFEQDAARPDLRRITTPSRKLTGDNPDAVYFDAPLSAQYRYVLHGSMHGASYFSLTIEEGTAEGHMASNSAGVINDTEMLVADDGSFTLYIGGEPRARNWLSLTPDASRLTTRHYFEHEQPAALDPAMEPRMRIECLDVQPPATSPTDASVASNITRVTNVLRSRTLEMPPLANSSPPPFVALTPNEFPAPIKPGDFGFAATDAHYSMAPFFLGPDQALIIRGRWPTCRFANLCLWNRFQQTLDYRSREVSINRAQTVTEKDGSFRLIVAHQNPGVANWLDTEGQPFGLMFWRFFLAEGEVVTPTCEVVKLSEVDSTV</sequence>
<dbReference type="Proteomes" id="UP001143307">
    <property type="component" value="Unassembled WGS sequence"/>
</dbReference>
<dbReference type="Gene3D" id="2.60.120.600">
    <property type="entry name" value="Domain of unknown function DUF1214, C-terminal domain"/>
    <property type="match status" value="1"/>
</dbReference>
<gene>
    <name evidence="2" type="ORF">EYC87_15465</name>
</gene>
<name>A0ABT3SYP0_9GAMM</name>
<dbReference type="InterPro" id="IPR010621">
    <property type="entry name" value="DUF1214"/>
</dbReference>
<evidence type="ECO:0000313" key="2">
    <source>
        <dbReference type="EMBL" id="MCX2974989.1"/>
    </source>
</evidence>
<evidence type="ECO:0000259" key="1">
    <source>
        <dbReference type="Pfam" id="PF06742"/>
    </source>
</evidence>
<proteinExistence type="predicted"/>
<feature type="domain" description="DUF1214" evidence="1">
    <location>
        <begin position="86"/>
        <end position="168"/>
    </location>
</feature>
<dbReference type="RefSeq" id="WP_279253657.1">
    <property type="nucleotide sequence ID" value="NZ_SHNP01000005.1"/>
</dbReference>
<dbReference type="Gene3D" id="2.60.120.1600">
    <property type="match status" value="1"/>
</dbReference>
<feature type="domain" description="DUF1214" evidence="1">
    <location>
        <begin position="295"/>
        <end position="344"/>
    </location>
</feature>